<proteinExistence type="predicted"/>
<dbReference type="EMBL" id="BK014766">
    <property type="protein sequence ID" value="DAD74863.1"/>
    <property type="molecule type" value="Genomic_DNA"/>
</dbReference>
<evidence type="ECO:0000259" key="1">
    <source>
        <dbReference type="Pfam" id="PF20941"/>
    </source>
</evidence>
<dbReference type="InterPro" id="IPR049294">
    <property type="entry name" value="DUF6848"/>
</dbReference>
<protein>
    <recommendedName>
        <fullName evidence="1">DUF6848 domain-containing protein</fullName>
    </recommendedName>
</protein>
<name>A0A8S5LYF1_9CAUD</name>
<dbReference type="Pfam" id="PF20941">
    <property type="entry name" value="DUF6848"/>
    <property type="match status" value="1"/>
</dbReference>
<organism evidence="2">
    <name type="scientific">Myoviridae sp. ctrnx29</name>
    <dbReference type="NCBI Taxonomy" id="2826704"/>
    <lineage>
        <taxon>Viruses</taxon>
        <taxon>Duplodnaviria</taxon>
        <taxon>Heunggongvirae</taxon>
        <taxon>Uroviricota</taxon>
        <taxon>Caudoviricetes</taxon>
    </lineage>
</organism>
<dbReference type="Gene3D" id="3.30.2220.10">
    <property type="entry name" value="rbstp2171"/>
    <property type="match status" value="1"/>
</dbReference>
<sequence length="102" mass="11197">MPAEKTDERKYVAFPLTFSDPWEGKEVELSFRFAKPTKTEIKRLQDTAGKNASLASRTLLLSTVHSDDKDSLLQAMEDYPGITTTYSGALITAVGVKADLGN</sequence>
<accession>A0A8S5LYF1</accession>
<reference evidence="2" key="1">
    <citation type="journal article" date="2021" name="Proc. Natl. Acad. Sci. U.S.A.">
        <title>A Catalog of Tens of Thousands of Viruses from Human Metagenomes Reveals Hidden Associations with Chronic Diseases.</title>
        <authorList>
            <person name="Tisza M.J."/>
            <person name="Buck C.B."/>
        </authorList>
    </citation>
    <scope>NUCLEOTIDE SEQUENCE</scope>
    <source>
        <strain evidence="2">Ctrnx29</strain>
    </source>
</reference>
<feature type="domain" description="DUF6848" evidence="1">
    <location>
        <begin position="23"/>
        <end position="98"/>
    </location>
</feature>
<evidence type="ECO:0000313" key="2">
    <source>
        <dbReference type="EMBL" id="DAD74863.1"/>
    </source>
</evidence>